<organism evidence="1 2">
    <name type="scientific">Haloarcula tailed virus 3</name>
    <dbReference type="NCBI Taxonomy" id="2877990"/>
    <lineage>
        <taxon>Viruses</taxon>
        <taxon>Duplodnaviria</taxon>
        <taxon>Heunggongvirae</taxon>
        <taxon>Uroviricota</taxon>
        <taxon>Caudoviricetes</taxon>
        <taxon>Kirjokansivirales</taxon>
        <taxon>Pyrstoviridae</taxon>
        <taxon>Hatrivirus</taxon>
        <taxon>Hatrivirus caudatum</taxon>
        <taxon>Hatrivirus HATV3</taxon>
    </lineage>
</organism>
<evidence type="ECO:0000313" key="1">
    <source>
        <dbReference type="EMBL" id="UBF23405.1"/>
    </source>
</evidence>
<sequence length="133" mass="15409">MTKRERNEYEQRRTLQNAGVRVDKRDVIQPNHGSETFKHKLGKLAVAHVLEERGYRYDSEVEVPEGEIDMLGYANAEKDCIAVEIETSPTQEVIKDKIKRYVENLPIRECFVLNAAEIPMDGMEAVEYVREQL</sequence>
<dbReference type="EMBL" id="MZ334527">
    <property type="protein sequence ID" value="UBF23405.1"/>
    <property type="molecule type" value="Genomic_DNA"/>
</dbReference>
<dbReference type="Proteomes" id="UP000827845">
    <property type="component" value="Segment"/>
</dbReference>
<proteinExistence type="predicted"/>
<keyword evidence="2" id="KW-1185">Reference proteome</keyword>
<accession>A0AAE8Y069</accession>
<evidence type="ECO:0000313" key="2">
    <source>
        <dbReference type="Proteomes" id="UP000827845"/>
    </source>
</evidence>
<protein>
    <submittedName>
        <fullName evidence="1">Uncharacterized protein</fullName>
    </submittedName>
</protein>
<name>A0AAE8Y069_9CAUD</name>
<gene>
    <name evidence="1" type="ORF">HATV-3_gp55</name>
</gene>
<reference evidence="1" key="1">
    <citation type="submission" date="2021-05" db="EMBL/GenBank/DDBJ databases">
        <title>Diversity, taxonomy and evolution of archaeal viruses of the class Caudoviricetes.</title>
        <authorList>
            <person name="Liu Y."/>
            <person name="Demina T.A."/>
            <person name="Roux S."/>
            <person name="Aiewsakun P."/>
            <person name="Kazlauskas D."/>
            <person name="Simmonds P."/>
            <person name="Prangishvili D."/>
            <person name="Oksanen H.M."/>
            <person name="Krupovic M."/>
        </authorList>
    </citation>
    <scope>NUCLEOTIDE SEQUENCE</scope>
    <source>
        <strain evidence="1">HATV-3/30</strain>
    </source>
</reference>